<accession>A0A2P5A7I7</accession>
<dbReference type="AlphaFoldDB" id="A0A2P5A7I7"/>
<comment type="caution">
    <text evidence="1">The sequence shown here is derived from an EMBL/GenBank/DDBJ whole genome shotgun (WGS) entry which is preliminary data.</text>
</comment>
<name>A0A2P5A7I7_PARAD</name>
<protein>
    <submittedName>
        <fullName evidence="1">Uncharacterized protein</fullName>
    </submittedName>
</protein>
<gene>
    <name evidence="1" type="ORF">PanWU01x14_360800</name>
</gene>
<evidence type="ECO:0000313" key="1">
    <source>
        <dbReference type="EMBL" id="PON32497.1"/>
    </source>
</evidence>
<sequence>MSERDDELGWGSVAVRMGRSCCADGAAALLHGRGRVAARTGRRCWATFQAGVAEQRARLMPRGWWLGCCEQREESLVIEIEDPNRFILEGSRHIELYFIEEPYRRLRCWTCIICDENDNAITLVLDELGFDGSVGVLKDGAVWEERELQDPFMSYLICMCLSSSVYSPFGYFILD</sequence>
<dbReference type="Proteomes" id="UP000237105">
    <property type="component" value="Unassembled WGS sequence"/>
</dbReference>
<keyword evidence="2" id="KW-1185">Reference proteome</keyword>
<proteinExistence type="predicted"/>
<reference evidence="2" key="1">
    <citation type="submission" date="2016-06" db="EMBL/GenBank/DDBJ databases">
        <title>Parallel loss of symbiosis genes in relatives of nitrogen-fixing non-legume Parasponia.</title>
        <authorList>
            <person name="Van Velzen R."/>
            <person name="Holmer R."/>
            <person name="Bu F."/>
            <person name="Rutten L."/>
            <person name="Van Zeijl A."/>
            <person name="Liu W."/>
            <person name="Santuari L."/>
            <person name="Cao Q."/>
            <person name="Sharma T."/>
            <person name="Shen D."/>
            <person name="Roswanjaya Y."/>
            <person name="Wardhani T."/>
            <person name="Kalhor M.S."/>
            <person name="Jansen J."/>
            <person name="Van den Hoogen J."/>
            <person name="Gungor B."/>
            <person name="Hartog M."/>
            <person name="Hontelez J."/>
            <person name="Verver J."/>
            <person name="Yang W.-C."/>
            <person name="Schijlen E."/>
            <person name="Repin R."/>
            <person name="Schilthuizen M."/>
            <person name="Schranz E."/>
            <person name="Heidstra R."/>
            <person name="Miyata K."/>
            <person name="Fedorova E."/>
            <person name="Kohlen W."/>
            <person name="Bisseling T."/>
            <person name="Smit S."/>
            <person name="Geurts R."/>
        </authorList>
    </citation>
    <scope>NUCLEOTIDE SEQUENCE [LARGE SCALE GENOMIC DNA]</scope>
    <source>
        <strain evidence="2">cv. WU1-14</strain>
    </source>
</reference>
<evidence type="ECO:0000313" key="2">
    <source>
        <dbReference type="Proteomes" id="UP000237105"/>
    </source>
</evidence>
<organism evidence="1 2">
    <name type="scientific">Parasponia andersonii</name>
    <name type="common">Sponia andersonii</name>
    <dbReference type="NCBI Taxonomy" id="3476"/>
    <lineage>
        <taxon>Eukaryota</taxon>
        <taxon>Viridiplantae</taxon>
        <taxon>Streptophyta</taxon>
        <taxon>Embryophyta</taxon>
        <taxon>Tracheophyta</taxon>
        <taxon>Spermatophyta</taxon>
        <taxon>Magnoliopsida</taxon>
        <taxon>eudicotyledons</taxon>
        <taxon>Gunneridae</taxon>
        <taxon>Pentapetalae</taxon>
        <taxon>rosids</taxon>
        <taxon>fabids</taxon>
        <taxon>Rosales</taxon>
        <taxon>Cannabaceae</taxon>
        <taxon>Parasponia</taxon>
    </lineage>
</organism>
<dbReference type="EMBL" id="JXTB01000811">
    <property type="protein sequence ID" value="PON32497.1"/>
    <property type="molecule type" value="Genomic_DNA"/>
</dbReference>